<dbReference type="PANTHER" id="PTHR43464">
    <property type="entry name" value="METHYLTRANSFERASE"/>
    <property type="match status" value="1"/>
</dbReference>
<dbReference type="Proteomes" id="UP000535491">
    <property type="component" value="Unassembled WGS sequence"/>
</dbReference>
<evidence type="ECO:0000313" key="5">
    <source>
        <dbReference type="EMBL" id="MBA4494346.1"/>
    </source>
</evidence>
<dbReference type="SUPFAM" id="SSF53335">
    <property type="entry name" value="S-adenosyl-L-methionine-dependent methyltransferases"/>
    <property type="match status" value="1"/>
</dbReference>
<dbReference type="Pfam" id="PF13649">
    <property type="entry name" value="Methyltransf_25"/>
    <property type="match status" value="1"/>
</dbReference>
<dbReference type="CDD" id="cd02440">
    <property type="entry name" value="AdoMet_MTases"/>
    <property type="match status" value="1"/>
</dbReference>
<comment type="caution">
    <text evidence="5">The sequence shown here is derived from an EMBL/GenBank/DDBJ whole genome shotgun (WGS) entry which is preliminary data.</text>
</comment>
<dbReference type="GO" id="GO:0032259">
    <property type="term" value="P:methylation"/>
    <property type="evidence" value="ECO:0007669"/>
    <property type="project" value="UniProtKB-KW"/>
</dbReference>
<evidence type="ECO:0000256" key="1">
    <source>
        <dbReference type="ARBA" id="ARBA00022603"/>
    </source>
</evidence>
<keyword evidence="2 5" id="KW-0808">Transferase</keyword>
<dbReference type="Gene3D" id="3.40.50.150">
    <property type="entry name" value="Vaccinia Virus protein VP39"/>
    <property type="match status" value="1"/>
</dbReference>
<proteinExistence type="predicted"/>
<gene>
    <name evidence="5" type="ORF">H1191_08515</name>
</gene>
<evidence type="ECO:0000259" key="4">
    <source>
        <dbReference type="Pfam" id="PF13649"/>
    </source>
</evidence>
<evidence type="ECO:0000313" key="6">
    <source>
        <dbReference type="Proteomes" id="UP000535491"/>
    </source>
</evidence>
<dbReference type="InterPro" id="IPR029063">
    <property type="entry name" value="SAM-dependent_MTases_sf"/>
</dbReference>
<evidence type="ECO:0000256" key="2">
    <source>
        <dbReference type="ARBA" id="ARBA00022679"/>
    </source>
</evidence>
<dbReference type="EMBL" id="JACEIQ010000006">
    <property type="protein sequence ID" value="MBA4494346.1"/>
    <property type="molecule type" value="Genomic_DNA"/>
</dbReference>
<dbReference type="AlphaFoldDB" id="A0A7W1WQT0"/>
<accession>A0A7W1WQT0</accession>
<evidence type="ECO:0000256" key="3">
    <source>
        <dbReference type="ARBA" id="ARBA00022691"/>
    </source>
</evidence>
<reference evidence="5 6" key="1">
    <citation type="submission" date="2020-07" db="EMBL/GenBank/DDBJ databases">
        <authorList>
            <person name="Feng H."/>
        </authorList>
    </citation>
    <scope>NUCLEOTIDE SEQUENCE [LARGE SCALE GENOMIC DNA]</scope>
    <source>
        <strain evidence="6">s-10</strain>
    </source>
</reference>
<dbReference type="PANTHER" id="PTHR43464:SF19">
    <property type="entry name" value="UBIQUINONE BIOSYNTHESIS O-METHYLTRANSFERASE, MITOCHONDRIAL"/>
    <property type="match status" value="1"/>
</dbReference>
<feature type="domain" description="Methyltransferase" evidence="4">
    <location>
        <begin position="23"/>
        <end position="81"/>
    </location>
</feature>
<protein>
    <submittedName>
        <fullName evidence="5">Class I SAM-dependent methyltransferase</fullName>
    </submittedName>
</protein>
<keyword evidence="3" id="KW-0949">S-adenosyl-L-methionine</keyword>
<dbReference type="InterPro" id="IPR041698">
    <property type="entry name" value="Methyltransf_25"/>
</dbReference>
<keyword evidence="1 5" id="KW-0489">Methyltransferase</keyword>
<organism evidence="5 6">
    <name type="scientific">Paenactinomyces guangxiensis</name>
    <dbReference type="NCBI Taxonomy" id="1490290"/>
    <lineage>
        <taxon>Bacteria</taxon>
        <taxon>Bacillati</taxon>
        <taxon>Bacillota</taxon>
        <taxon>Bacilli</taxon>
        <taxon>Bacillales</taxon>
        <taxon>Thermoactinomycetaceae</taxon>
        <taxon>Paenactinomyces</taxon>
    </lineage>
</organism>
<keyword evidence="6" id="KW-1185">Reference proteome</keyword>
<sequence length="102" mass="11564">MNDLNEMESKFYCDLAHQYGSPVLDIACGTGRMTIPLAERGYDMTGFDITPEMLEAAKQKALDRGVSVHWIQADMRQLELGRKYMPSSSFRYKSSRASYTSP</sequence>
<name>A0A7W1WQT0_9BACL</name>
<dbReference type="GO" id="GO:0008168">
    <property type="term" value="F:methyltransferase activity"/>
    <property type="evidence" value="ECO:0007669"/>
    <property type="project" value="UniProtKB-KW"/>
</dbReference>